<dbReference type="EMBL" id="JAYMYQ010000001">
    <property type="protein sequence ID" value="KAK7361828.1"/>
    <property type="molecule type" value="Genomic_DNA"/>
</dbReference>
<keyword evidence="2" id="KW-1185">Reference proteome</keyword>
<dbReference type="Proteomes" id="UP001367508">
    <property type="component" value="Unassembled WGS sequence"/>
</dbReference>
<dbReference type="InterPro" id="IPR011989">
    <property type="entry name" value="ARM-like"/>
</dbReference>
<name>A0AAN9N0Q2_CANGL</name>
<dbReference type="Gene3D" id="1.25.10.10">
    <property type="entry name" value="Leucine-rich Repeat Variant"/>
    <property type="match status" value="1"/>
</dbReference>
<dbReference type="InterPro" id="IPR016024">
    <property type="entry name" value="ARM-type_fold"/>
</dbReference>
<sequence length="143" mass="16344">MHRKSHQVKQQKLDMLCESCQKPVPGQRQATKELRQLTKKMHASRALFGDKEEPGVRTKVATVIFLLSTLDDNRNVIRNCEGATRILVCLIEEAKQILMVKDVASALYTLSIEYEKGKDEFSELDPMQIGFLHVECNPMQKVE</sequence>
<evidence type="ECO:0000313" key="2">
    <source>
        <dbReference type="Proteomes" id="UP001367508"/>
    </source>
</evidence>
<reference evidence="1 2" key="1">
    <citation type="submission" date="2024-01" db="EMBL/GenBank/DDBJ databases">
        <title>The genomes of 5 underutilized Papilionoideae crops provide insights into root nodulation and disease resistanc.</title>
        <authorList>
            <person name="Jiang F."/>
        </authorList>
    </citation>
    <scope>NUCLEOTIDE SEQUENCE [LARGE SCALE GENOMIC DNA]</scope>
    <source>
        <strain evidence="1">LVBAO_FW01</strain>
        <tissue evidence="1">Leaves</tissue>
    </source>
</reference>
<organism evidence="1 2">
    <name type="scientific">Canavalia gladiata</name>
    <name type="common">Sword bean</name>
    <name type="synonym">Dolichos gladiatus</name>
    <dbReference type="NCBI Taxonomy" id="3824"/>
    <lineage>
        <taxon>Eukaryota</taxon>
        <taxon>Viridiplantae</taxon>
        <taxon>Streptophyta</taxon>
        <taxon>Embryophyta</taxon>
        <taxon>Tracheophyta</taxon>
        <taxon>Spermatophyta</taxon>
        <taxon>Magnoliopsida</taxon>
        <taxon>eudicotyledons</taxon>
        <taxon>Gunneridae</taxon>
        <taxon>Pentapetalae</taxon>
        <taxon>rosids</taxon>
        <taxon>fabids</taxon>
        <taxon>Fabales</taxon>
        <taxon>Fabaceae</taxon>
        <taxon>Papilionoideae</taxon>
        <taxon>50 kb inversion clade</taxon>
        <taxon>NPAAA clade</taxon>
        <taxon>indigoferoid/millettioid clade</taxon>
        <taxon>Phaseoleae</taxon>
        <taxon>Canavalia</taxon>
    </lineage>
</organism>
<dbReference type="AlphaFoldDB" id="A0AAN9N0Q2"/>
<proteinExistence type="predicted"/>
<accession>A0AAN9N0Q2</accession>
<protein>
    <submittedName>
        <fullName evidence="1">Uncharacterized protein</fullName>
    </submittedName>
</protein>
<dbReference type="SUPFAM" id="SSF48371">
    <property type="entry name" value="ARM repeat"/>
    <property type="match status" value="1"/>
</dbReference>
<gene>
    <name evidence="1" type="ORF">VNO77_03913</name>
</gene>
<comment type="caution">
    <text evidence="1">The sequence shown here is derived from an EMBL/GenBank/DDBJ whole genome shotgun (WGS) entry which is preliminary data.</text>
</comment>
<evidence type="ECO:0000313" key="1">
    <source>
        <dbReference type="EMBL" id="KAK7361828.1"/>
    </source>
</evidence>